<dbReference type="EMBL" id="JAKUCV010001085">
    <property type="protein sequence ID" value="KAJ4847758.1"/>
    <property type="molecule type" value="Genomic_DNA"/>
</dbReference>
<evidence type="ECO:0000313" key="2">
    <source>
        <dbReference type="Proteomes" id="UP001141552"/>
    </source>
</evidence>
<reference evidence="1" key="1">
    <citation type="submission" date="2022-02" db="EMBL/GenBank/DDBJ databases">
        <authorList>
            <person name="Henning P.M."/>
            <person name="McCubbin A.G."/>
            <person name="Shore J.S."/>
        </authorList>
    </citation>
    <scope>NUCLEOTIDE SEQUENCE</scope>
    <source>
        <strain evidence="1">F60SS</strain>
        <tissue evidence="1">Leaves</tissue>
    </source>
</reference>
<dbReference type="Proteomes" id="UP001141552">
    <property type="component" value="Unassembled WGS sequence"/>
</dbReference>
<feature type="non-terminal residue" evidence="1">
    <location>
        <position position="1"/>
    </location>
</feature>
<protein>
    <submittedName>
        <fullName evidence="1">Uncharacterized protein</fullName>
    </submittedName>
</protein>
<comment type="caution">
    <text evidence="1">The sequence shown here is derived from an EMBL/GenBank/DDBJ whole genome shotgun (WGS) entry which is preliminary data.</text>
</comment>
<evidence type="ECO:0000313" key="1">
    <source>
        <dbReference type="EMBL" id="KAJ4847758.1"/>
    </source>
</evidence>
<organism evidence="1 2">
    <name type="scientific">Turnera subulata</name>
    <dbReference type="NCBI Taxonomy" id="218843"/>
    <lineage>
        <taxon>Eukaryota</taxon>
        <taxon>Viridiplantae</taxon>
        <taxon>Streptophyta</taxon>
        <taxon>Embryophyta</taxon>
        <taxon>Tracheophyta</taxon>
        <taxon>Spermatophyta</taxon>
        <taxon>Magnoliopsida</taxon>
        <taxon>eudicotyledons</taxon>
        <taxon>Gunneridae</taxon>
        <taxon>Pentapetalae</taxon>
        <taxon>rosids</taxon>
        <taxon>fabids</taxon>
        <taxon>Malpighiales</taxon>
        <taxon>Passifloraceae</taxon>
        <taxon>Turnera</taxon>
    </lineage>
</organism>
<name>A0A9Q0GCL4_9ROSI</name>
<gene>
    <name evidence="1" type="ORF">Tsubulata_038017</name>
</gene>
<proteinExistence type="predicted"/>
<keyword evidence="2" id="KW-1185">Reference proteome</keyword>
<accession>A0A9Q0GCL4</accession>
<dbReference type="AlphaFoldDB" id="A0A9Q0GCL4"/>
<reference evidence="1" key="2">
    <citation type="journal article" date="2023" name="Plants (Basel)">
        <title>Annotation of the Turnera subulata (Passifloraceae) Draft Genome Reveals the S-Locus Evolved after the Divergence of Turneroideae from Passifloroideae in a Stepwise Manner.</title>
        <authorList>
            <person name="Henning P.M."/>
            <person name="Roalson E.H."/>
            <person name="Mir W."/>
            <person name="McCubbin A.G."/>
            <person name="Shore J.S."/>
        </authorList>
    </citation>
    <scope>NUCLEOTIDE SEQUENCE</scope>
    <source>
        <strain evidence="1">F60SS</strain>
    </source>
</reference>
<sequence length="64" mass="7296">SSSYTTDHSINSFITSTTHSPTLITTHYQHHSNNSNNNRSSQYPTQFHITKYPSTVHITPIIHN</sequence>